<evidence type="ECO:0000313" key="2">
    <source>
        <dbReference type="EMBL" id="TKA22902.1"/>
    </source>
</evidence>
<feature type="compositionally biased region" description="Acidic residues" evidence="1">
    <location>
        <begin position="762"/>
        <end position="774"/>
    </location>
</feature>
<name>A0A4U0TME0_9PEZI</name>
<feature type="compositionally biased region" description="Basic and acidic residues" evidence="1">
    <location>
        <begin position="622"/>
        <end position="631"/>
    </location>
</feature>
<gene>
    <name evidence="2" type="ORF">B0A50_07841</name>
</gene>
<dbReference type="AlphaFoldDB" id="A0A4U0TME0"/>
<protein>
    <submittedName>
        <fullName evidence="2">Uncharacterized protein</fullName>
    </submittedName>
</protein>
<reference evidence="2 3" key="1">
    <citation type="submission" date="2017-03" db="EMBL/GenBank/DDBJ databases">
        <title>Genomes of endolithic fungi from Antarctica.</title>
        <authorList>
            <person name="Coleine C."/>
            <person name="Masonjones S."/>
            <person name="Stajich J.E."/>
        </authorList>
    </citation>
    <scope>NUCLEOTIDE SEQUENCE [LARGE SCALE GENOMIC DNA]</scope>
    <source>
        <strain evidence="2 3">CCFEE 6315</strain>
    </source>
</reference>
<feature type="compositionally biased region" description="Polar residues" evidence="1">
    <location>
        <begin position="302"/>
        <end position="331"/>
    </location>
</feature>
<comment type="caution">
    <text evidence="2">The sequence shown here is derived from an EMBL/GenBank/DDBJ whole genome shotgun (WGS) entry which is preliminary data.</text>
</comment>
<feature type="compositionally biased region" description="Polar residues" evidence="1">
    <location>
        <begin position="598"/>
        <end position="612"/>
    </location>
</feature>
<evidence type="ECO:0000256" key="1">
    <source>
        <dbReference type="SAM" id="MobiDB-lite"/>
    </source>
</evidence>
<keyword evidence="3" id="KW-1185">Reference proteome</keyword>
<feature type="compositionally biased region" description="Polar residues" evidence="1">
    <location>
        <begin position="433"/>
        <end position="443"/>
    </location>
</feature>
<evidence type="ECO:0000313" key="3">
    <source>
        <dbReference type="Proteomes" id="UP000308549"/>
    </source>
</evidence>
<dbReference type="OrthoDB" id="3848417at2759"/>
<feature type="region of interest" description="Disordered" evidence="1">
    <location>
        <begin position="507"/>
        <end position="655"/>
    </location>
</feature>
<feature type="compositionally biased region" description="Polar residues" evidence="1">
    <location>
        <begin position="182"/>
        <end position="191"/>
    </location>
</feature>
<feature type="region of interest" description="Disordered" evidence="1">
    <location>
        <begin position="433"/>
        <end position="465"/>
    </location>
</feature>
<feature type="compositionally biased region" description="Basic and acidic residues" evidence="1">
    <location>
        <begin position="644"/>
        <end position="655"/>
    </location>
</feature>
<feature type="region of interest" description="Disordered" evidence="1">
    <location>
        <begin position="245"/>
        <end position="353"/>
    </location>
</feature>
<dbReference type="EMBL" id="NAJL01000064">
    <property type="protein sequence ID" value="TKA22902.1"/>
    <property type="molecule type" value="Genomic_DNA"/>
</dbReference>
<feature type="region of interest" description="Disordered" evidence="1">
    <location>
        <begin position="717"/>
        <end position="774"/>
    </location>
</feature>
<sequence length="774" mass="84199">MAAIPQVERDLVRVNGVRQRFAEEANRRNIPQHTWIFHPEYVKVNAVYHHFVQKRQALQQRLFEAASLLNQGQVYFQQRAQAQANGQDDAYPPFVPGYQNTVVSSHGLTAGHQPRGVLPPVHPARTQNTSLLPAGIASGHGNTCVLPAAFGPNDYDTGMSPAAVVPVTPLNRFENGMQVEESNGSTFTTATVEPVRSKRKKRYQGPNVSLSPLKAAPSEQAEDHVGAIRAVPFFNKYETTKRVQCPTLKPTRKRSNSMLDFKEEGGSSKKKRRSADASKDASENNDTVRRSSRVQAKKVNYAESQESDASPSKSEVSAFSPTKSEQSSSPLKTKDGAENNAMVQASIVPSRLSSSLAHKINDFKTRGGMAKAVVPGSRNPMEVRAILNSDPVQPTPPQPAAAYPPATKIARATFAPSAPAPQASATLNTISRPANDSWQSTASLPPPFPSNTISQMPCEGSRQRMLTQARSYDDYLSSTPQGGSSESYHTQMIRQRHNERPSYLQDWMTQNPSPGAGMPNVGSRDKRFPDNTTGMMPGTDFATTRDERRDSAMPVSSNTASDILGSQTPGHNPYESLTRSFNSTAVGLTPPGLAELGRSNTEPTKRGFTSSSPMPPPRKLSKSRDIGRRLLEAGGTMFPQLDTSSRDLRSTDPECGGHDDYFFDIDDLAASRQAQDFAAAQQPTPRMDIPLANPQEAGGSLFDNKERTTIPQALEFRPTLPNPLMTAPPAEHSVEKATVADTLTTAGESRPGRDEEASGLPDTDDIDWSEILDL</sequence>
<feature type="region of interest" description="Disordered" evidence="1">
    <location>
        <begin position="182"/>
        <end position="221"/>
    </location>
</feature>
<proteinExistence type="predicted"/>
<feature type="compositionally biased region" description="Basic and acidic residues" evidence="1">
    <location>
        <begin position="274"/>
        <end position="289"/>
    </location>
</feature>
<dbReference type="Proteomes" id="UP000308549">
    <property type="component" value="Unassembled WGS sequence"/>
</dbReference>
<accession>A0A4U0TME0</accession>
<feature type="compositionally biased region" description="Polar residues" evidence="1">
    <location>
        <begin position="554"/>
        <end position="586"/>
    </location>
</feature>
<organism evidence="2 3">
    <name type="scientific">Salinomyces thailandicus</name>
    <dbReference type="NCBI Taxonomy" id="706561"/>
    <lineage>
        <taxon>Eukaryota</taxon>
        <taxon>Fungi</taxon>
        <taxon>Dikarya</taxon>
        <taxon>Ascomycota</taxon>
        <taxon>Pezizomycotina</taxon>
        <taxon>Dothideomycetes</taxon>
        <taxon>Dothideomycetidae</taxon>
        <taxon>Mycosphaerellales</taxon>
        <taxon>Teratosphaeriaceae</taxon>
        <taxon>Salinomyces</taxon>
    </lineage>
</organism>